<reference evidence="1 2" key="1">
    <citation type="submission" date="2019-11" db="EMBL/GenBank/DDBJ databases">
        <authorList>
            <person name="Dong K."/>
        </authorList>
    </citation>
    <scope>NUCLEOTIDE SEQUENCE [LARGE SCALE GENOMIC DNA]</scope>
    <source>
        <strain evidence="1 2">NBRC 112902</strain>
    </source>
</reference>
<gene>
    <name evidence="1" type="ORF">GL300_05905</name>
</gene>
<dbReference type="PANTHER" id="PTHR45947">
    <property type="entry name" value="SULFOQUINOVOSYL TRANSFERASE SQD2"/>
    <property type="match status" value="1"/>
</dbReference>
<dbReference type="EMBL" id="WMIG01000002">
    <property type="protein sequence ID" value="MTH58742.1"/>
    <property type="molecule type" value="Genomic_DNA"/>
</dbReference>
<dbReference type="PANTHER" id="PTHR45947:SF15">
    <property type="entry name" value="TEICHURONIC ACID BIOSYNTHESIS GLYCOSYLTRANSFERASE TUAC-RELATED"/>
    <property type="match status" value="1"/>
</dbReference>
<evidence type="ECO:0000313" key="2">
    <source>
        <dbReference type="Proteomes" id="UP000449846"/>
    </source>
</evidence>
<keyword evidence="2" id="KW-1185">Reference proteome</keyword>
<dbReference type="GO" id="GO:0016757">
    <property type="term" value="F:glycosyltransferase activity"/>
    <property type="evidence" value="ECO:0007669"/>
    <property type="project" value="TreeGrafter"/>
</dbReference>
<evidence type="ECO:0000313" key="1">
    <source>
        <dbReference type="EMBL" id="MTH58742.1"/>
    </source>
</evidence>
<organism evidence="1 2">
    <name type="scientific">Paracoccus litorisediminis</name>
    <dbReference type="NCBI Taxonomy" id="2006130"/>
    <lineage>
        <taxon>Bacteria</taxon>
        <taxon>Pseudomonadati</taxon>
        <taxon>Pseudomonadota</taxon>
        <taxon>Alphaproteobacteria</taxon>
        <taxon>Rhodobacterales</taxon>
        <taxon>Paracoccaceae</taxon>
        <taxon>Paracoccus</taxon>
    </lineage>
</organism>
<dbReference type="OrthoDB" id="9790710at2"/>
<dbReference type="Gene3D" id="3.40.50.2000">
    <property type="entry name" value="Glycogen Phosphorylase B"/>
    <property type="match status" value="2"/>
</dbReference>
<sequence length="402" mass="42950">MTLRIGYVVNTYPRPSHSFIRREIAALESLGAQIHRFAMRGDPQALTDPEDLAEHARTERILESGGGGLLQSVARQAGASPSQMSAAVGLARRRATAGESSFARQLIYLAEGARIAARARELGLTHLHAHFGTNSTRVASYARLLGGLRFSFTIHGPEEFDRPEALDLAGKLALSEFCVTVSSFGRAQLSRWAAPEDLHKIQVVHCGLDCTLQDTAPLPSGPLRLVAIGRFAEQKGFGLLIRAFVLAQRQNPAIRLALVGDGELRPQIEAIIATEGIGDAVELLGWQDQAGVRAALDNAHALVTPSFAEGLPVVIMEAMLRARPVLSTYIAGIPELIRPGQEGWLVPAGDAEALAGAMLDIAACDHATLTQMGQSALQRVRQRHDIADSAGALLALFTHATG</sequence>
<dbReference type="CDD" id="cd03801">
    <property type="entry name" value="GT4_PimA-like"/>
    <property type="match status" value="1"/>
</dbReference>
<dbReference type="SUPFAM" id="SSF53756">
    <property type="entry name" value="UDP-Glycosyltransferase/glycogen phosphorylase"/>
    <property type="match status" value="1"/>
</dbReference>
<dbReference type="Proteomes" id="UP000449846">
    <property type="component" value="Unassembled WGS sequence"/>
</dbReference>
<dbReference type="InterPro" id="IPR050194">
    <property type="entry name" value="Glycosyltransferase_grp1"/>
</dbReference>
<name>A0A844HM62_9RHOB</name>
<dbReference type="RefSeq" id="WP_155038670.1">
    <property type="nucleotide sequence ID" value="NZ_JBHGCD010000005.1"/>
</dbReference>
<protein>
    <submittedName>
        <fullName evidence="1">Glycosyltransferase</fullName>
    </submittedName>
</protein>
<accession>A0A844HM62</accession>
<dbReference type="Pfam" id="PF13692">
    <property type="entry name" value="Glyco_trans_1_4"/>
    <property type="match status" value="1"/>
</dbReference>
<proteinExistence type="predicted"/>
<dbReference type="AlphaFoldDB" id="A0A844HM62"/>
<keyword evidence="1" id="KW-0808">Transferase</keyword>
<comment type="caution">
    <text evidence="1">The sequence shown here is derived from an EMBL/GenBank/DDBJ whole genome shotgun (WGS) entry which is preliminary data.</text>
</comment>